<name>A0ABN2U4U4_9MICO</name>
<proteinExistence type="predicted"/>
<gene>
    <name evidence="1" type="ORF">GCM10009740_17590</name>
</gene>
<evidence type="ECO:0000313" key="2">
    <source>
        <dbReference type="Proteomes" id="UP001501285"/>
    </source>
</evidence>
<protein>
    <recommendedName>
        <fullName evidence="3">Thioredoxin family protein</fullName>
    </recommendedName>
</protein>
<keyword evidence="2" id="KW-1185">Reference proteome</keyword>
<organism evidence="1 2">
    <name type="scientific">Terrabacter terrae</name>
    <dbReference type="NCBI Taxonomy" id="318434"/>
    <lineage>
        <taxon>Bacteria</taxon>
        <taxon>Bacillati</taxon>
        <taxon>Actinomycetota</taxon>
        <taxon>Actinomycetes</taxon>
        <taxon>Micrococcales</taxon>
        <taxon>Intrasporangiaceae</taxon>
        <taxon>Terrabacter</taxon>
    </lineage>
</organism>
<reference evidence="1 2" key="1">
    <citation type="journal article" date="2019" name="Int. J. Syst. Evol. Microbiol.">
        <title>The Global Catalogue of Microorganisms (GCM) 10K type strain sequencing project: providing services to taxonomists for standard genome sequencing and annotation.</title>
        <authorList>
            <consortium name="The Broad Institute Genomics Platform"/>
            <consortium name="The Broad Institute Genome Sequencing Center for Infectious Disease"/>
            <person name="Wu L."/>
            <person name="Ma J."/>
        </authorList>
    </citation>
    <scope>NUCLEOTIDE SEQUENCE [LARGE SCALE GENOMIC DNA]</scope>
    <source>
        <strain evidence="1 2">JCM 14283</strain>
    </source>
</reference>
<comment type="caution">
    <text evidence="1">The sequence shown here is derived from an EMBL/GenBank/DDBJ whole genome shotgun (WGS) entry which is preliminary data.</text>
</comment>
<dbReference type="RefSeq" id="WP_343990198.1">
    <property type="nucleotide sequence ID" value="NZ_BAAANB010000014.1"/>
</dbReference>
<evidence type="ECO:0000313" key="1">
    <source>
        <dbReference type="EMBL" id="GAA2028459.1"/>
    </source>
</evidence>
<dbReference type="Proteomes" id="UP001501285">
    <property type="component" value="Unassembled WGS sequence"/>
</dbReference>
<sequence length="104" mass="11058">MDVSLLYFDNCPNWKVADQRLAAVAAQRPDVVVTRQRVETVEEAERLGFHGSPSILVDGVDVFAEPGVGVGLSCRVYRTPTGLEGAPSMEQLRAALGVTGEGAS</sequence>
<evidence type="ECO:0008006" key="3">
    <source>
        <dbReference type="Google" id="ProtNLM"/>
    </source>
</evidence>
<accession>A0ABN2U4U4</accession>
<dbReference type="EMBL" id="BAAANB010000014">
    <property type="protein sequence ID" value="GAA2028459.1"/>
    <property type="molecule type" value="Genomic_DNA"/>
</dbReference>